<proteinExistence type="inferred from homology"/>
<evidence type="ECO:0000256" key="2">
    <source>
        <dbReference type="ARBA" id="ARBA00007905"/>
    </source>
</evidence>
<dbReference type="GO" id="GO:0042732">
    <property type="term" value="P:D-xylose metabolic process"/>
    <property type="evidence" value="ECO:0007669"/>
    <property type="project" value="UniProtKB-KW"/>
</dbReference>
<dbReference type="InterPro" id="IPR036188">
    <property type="entry name" value="FAD/NAD-bd_sf"/>
</dbReference>
<evidence type="ECO:0000313" key="12">
    <source>
        <dbReference type="Proteomes" id="UP000191522"/>
    </source>
</evidence>
<dbReference type="InterPro" id="IPR036812">
    <property type="entry name" value="NAD(P)_OxRdtase_dom_sf"/>
</dbReference>
<dbReference type="AlphaFoldDB" id="A0A1V6PLA7"/>
<dbReference type="OrthoDB" id="416253at2759"/>
<dbReference type="GO" id="GO:0016491">
    <property type="term" value="F:oxidoreductase activity"/>
    <property type="evidence" value="ECO:0007669"/>
    <property type="project" value="UniProtKB-KW"/>
</dbReference>
<organism evidence="11 12">
    <name type="scientific">Penicillium decumbens</name>
    <dbReference type="NCBI Taxonomy" id="69771"/>
    <lineage>
        <taxon>Eukaryota</taxon>
        <taxon>Fungi</taxon>
        <taxon>Dikarya</taxon>
        <taxon>Ascomycota</taxon>
        <taxon>Pezizomycotina</taxon>
        <taxon>Eurotiomycetes</taxon>
        <taxon>Eurotiomycetidae</taxon>
        <taxon>Eurotiales</taxon>
        <taxon>Aspergillaceae</taxon>
        <taxon>Penicillium</taxon>
    </lineage>
</organism>
<dbReference type="Pfam" id="PF00248">
    <property type="entry name" value="Aldo_ket_red"/>
    <property type="match status" value="1"/>
</dbReference>
<comment type="pathway">
    <text evidence="1">Carbohydrate metabolism; D-xylose degradation.</text>
</comment>
<dbReference type="PANTHER" id="PTHR11732">
    <property type="entry name" value="ALDO/KETO REDUCTASE"/>
    <property type="match status" value="1"/>
</dbReference>
<dbReference type="PROSITE" id="PS00062">
    <property type="entry name" value="ALDOKETO_REDUCTASE_2"/>
    <property type="match status" value="1"/>
</dbReference>
<dbReference type="EC" id="1.1.1.307" evidence="3"/>
<dbReference type="EMBL" id="MDYL01000002">
    <property type="protein sequence ID" value="OQD77774.1"/>
    <property type="molecule type" value="Genomic_DNA"/>
</dbReference>
<evidence type="ECO:0000256" key="1">
    <source>
        <dbReference type="ARBA" id="ARBA00004722"/>
    </source>
</evidence>
<evidence type="ECO:0000256" key="4">
    <source>
        <dbReference type="ARBA" id="ARBA00022629"/>
    </source>
</evidence>
<keyword evidence="5" id="KW-0560">Oxidoreductase</keyword>
<protein>
    <recommendedName>
        <fullName evidence="3">D-xylose reductase [NAD(P)H]</fullName>
        <ecNumber evidence="3">1.1.1.307</ecNumber>
    </recommendedName>
</protein>
<comment type="function">
    <text evidence="7">Catalyzes the initial reaction in the xylose utilization pathway by reducing D-xylose into xylitol. Xylose is a major component of hemicelluloses such as xylan. Most fungi utilize D-xylose via three enzymatic reactions, xylose reductase (XR), xylitol dehydrogenase (XDH), and xylulokinase, to form xylulose 5-phosphate, which enters pentose phosphate pathway.</text>
</comment>
<evidence type="ECO:0000256" key="3">
    <source>
        <dbReference type="ARBA" id="ARBA00012845"/>
    </source>
</evidence>
<evidence type="ECO:0000313" key="11">
    <source>
        <dbReference type="EMBL" id="OQD77774.1"/>
    </source>
</evidence>
<name>A0A1V6PLA7_PENDC</name>
<dbReference type="Proteomes" id="UP000191522">
    <property type="component" value="Unassembled WGS sequence"/>
</dbReference>
<reference evidence="12" key="1">
    <citation type="journal article" date="2017" name="Nat. Microbiol.">
        <title>Global analysis of biosynthetic gene clusters reveals vast potential of secondary metabolite production in Penicillium species.</title>
        <authorList>
            <person name="Nielsen J.C."/>
            <person name="Grijseels S."/>
            <person name="Prigent S."/>
            <person name="Ji B."/>
            <person name="Dainat J."/>
            <person name="Nielsen K.F."/>
            <person name="Frisvad J.C."/>
            <person name="Workman M."/>
            <person name="Nielsen J."/>
        </authorList>
    </citation>
    <scope>NUCLEOTIDE SEQUENCE [LARGE SCALE GENOMIC DNA]</scope>
    <source>
        <strain evidence="12">IBT 11843</strain>
    </source>
</reference>
<keyword evidence="4" id="KW-0119">Carbohydrate metabolism</keyword>
<gene>
    <name evidence="11" type="ORF">PENDEC_c002G02423</name>
</gene>
<dbReference type="PROSITE" id="PS00798">
    <property type="entry name" value="ALDOKETO_REDUCTASE_1"/>
    <property type="match status" value="1"/>
</dbReference>
<comment type="catalytic activity">
    <reaction evidence="8">
        <text>xylitol + NADP(+) = D-xylose + NADPH + H(+)</text>
        <dbReference type="Rhea" id="RHEA:27445"/>
        <dbReference type="ChEBI" id="CHEBI:15378"/>
        <dbReference type="ChEBI" id="CHEBI:17151"/>
        <dbReference type="ChEBI" id="CHEBI:53455"/>
        <dbReference type="ChEBI" id="CHEBI:57783"/>
        <dbReference type="ChEBI" id="CHEBI:58349"/>
        <dbReference type="EC" id="1.1.1.307"/>
    </reaction>
</comment>
<keyword evidence="4" id="KW-0859">Xylose metabolism</keyword>
<evidence type="ECO:0000259" key="10">
    <source>
        <dbReference type="Pfam" id="PF00248"/>
    </source>
</evidence>
<sequence>MTTRFKLNTGSEIPAIGFGTWQDKESQESAVAEAIKAGYRHIDTARVYCTEKPVGRGIAKSGVPRKDLFVTTKLWCNKHHPDDVADGLQQSLDDLGLDYVDLYLMHWPVAWKRGEELFPKKNNQPILENIDIVDTYKAMEKLLETGKTKAIGVSNFSKLEMERLVKEVSVIPAVHQMECHPYLQQEEFTAWHKAKGIHVTHYSPFGNQNTLYSDKPGIGKLIEDPVLVEIGKQYGKSAAQVALAWGVTQGHSVLPKSKTPSRIKSNLEGDFRLSEKDTEKIRTINKKTRFNDSSEVEIIRFHSPGILTADSLHNIHVEFLDNAFEGPLQLVYGECDMQHHWQAHHELTATFTFVKREAHPERFVWVTPLHAPHAYCLHVFSGSSLLGRSSPISVSTPILKRESIADVADAMGSWVDGIAYMKSKENSEAVVSKAKNTSVAILGGGMSGLVTSHLLESVGIHDWHIYESSERVVGVFGPNT</sequence>
<dbReference type="InterPro" id="IPR023210">
    <property type="entry name" value="NADP_OxRdtase_dom"/>
</dbReference>
<comment type="similarity">
    <text evidence="2">Belongs to the aldo/keto reductase family.</text>
</comment>
<dbReference type="Gene3D" id="3.50.50.60">
    <property type="entry name" value="FAD/NAD(P)-binding domain"/>
    <property type="match status" value="1"/>
</dbReference>
<evidence type="ECO:0000256" key="8">
    <source>
        <dbReference type="ARBA" id="ARBA00047534"/>
    </source>
</evidence>
<comment type="catalytic activity">
    <reaction evidence="9">
        <text>xylitol + NAD(+) = D-xylose + NADH + H(+)</text>
        <dbReference type="Rhea" id="RHEA:27441"/>
        <dbReference type="ChEBI" id="CHEBI:15378"/>
        <dbReference type="ChEBI" id="CHEBI:17151"/>
        <dbReference type="ChEBI" id="CHEBI:53455"/>
        <dbReference type="ChEBI" id="CHEBI:57540"/>
        <dbReference type="ChEBI" id="CHEBI:57945"/>
        <dbReference type="EC" id="1.1.1.307"/>
    </reaction>
</comment>
<dbReference type="PRINTS" id="PR00069">
    <property type="entry name" value="ALDKETRDTASE"/>
</dbReference>
<evidence type="ECO:0000256" key="9">
    <source>
        <dbReference type="ARBA" id="ARBA00049485"/>
    </source>
</evidence>
<comment type="caution">
    <text evidence="11">The sequence shown here is derived from an EMBL/GenBank/DDBJ whole genome shotgun (WGS) entry which is preliminary data.</text>
</comment>
<evidence type="ECO:0000256" key="6">
    <source>
        <dbReference type="ARBA" id="ARBA00023027"/>
    </source>
</evidence>
<dbReference type="FunFam" id="3.20.20.100:FF:000007">
    <property type="entry name" value="NAD(P)H-dependent D-xylose reductase xyl1"/>
    <property type="match status" value="1"/>
</dbReference>
<keyword evidence="12" id="KW-1185">Reference proteome</keyword>
<accession>A0A1V6PLA7</accession>
<dbReference type="STRING" id="69771.A0A1V6PLA7"/>
<feature type="domain" description="NADP-dependent oxidoreductase" evidence="10">
    <location>
        <begin position="16"/>
        <end position="285"/>
    </location>
</feature>
<dbReference type="InterPro" id="IPR020471">
    <property type="entry name" value="AKR"/>
</dbReference>
<keyword evidence="6" id="KW-0520">NAD</keyword>
<dbReference type="Gene3D" id="3.20.20.100">
    <property type="entry name" value="NADP-dependent oxidoreductase domain"/>
    <property type="match status" value="1"/>
</dbReference>
<evidence type="ECO:0000256" key="5">
    <source>
        <dbReference type="ARBA" id="ARBA00023002"/>
    </source>
</evidence>
<evidence type="ECO:0000256" key="7">
    <source>
        <dbReference type="ARBA" id="ARBA00025065"/>
    </source>
</evidence>
<dbReference type="InterPro" id="IPR018170">
    <property type="entry name" value="Aldo/ket_reductase_CS"/>
</dbReference>
<dbReference type="SUPFAM" id="SSF51430">
    <property type="entry name" value="NAD(P)-linked oxidoreductase"/>
    <property type="match status" value="1"/>
</dbReference>